<dbReference type="Pfam" id="PF00903">
    <property type="entry name" value="Glyoxalase"/>
    <property type="match status" value="1"/>
</dbReference>
<reference evidence="3" key="1">
    <citation type="journal article" date="2019" name="Int. J. Syst. Evol. Microbiol.">
        <title>The Global Catalogue of Microorganisms (GCM) 10K type strain sequencing project: providing services to taxonomists for standard genome sequencing and annotation.</title>
        <authorList>
            <consortium name="The Broad Institute Genomics Platform"/>
            <consortium name="The Broad Institute Genome Sequencing Center for Infectious Disease"/>
            <person name="Wu L."/>
            <person name="Ma J."/>
        </authorList>
    </citation>
    <scope>NUCLEOTIDE SEQUENCE [LARGE SCALE GENOMIC DNA]</scope>
    <source>
        <strain evidence="3">CGMCC 4.7192</strain>
    </source>
</reference>
<proteinExistence type="predicted"/>
<feature type="domain" description="VOC" evidence="1">
    <location>
        <begin position="13"/>
        <end position="128"/>
    </location>
</feature>
<accession>A0ABW5BM31</accession>
<evidence type="ECO:0000259" key="1">
    <source>
        <dbReference type="PROSITE" id="PS51819"/>
    </source>
</evidence>
<comment type="caution">
    <text evidence="2">The sequence shown here is derived from an EMBL/GenBank/DDBJ whole genome shotgun (WGS) entry which is preliminary data.</text>
</comment>
<keyword evidence="3" id="KW-1185">Reference proteome</keyword>
<dbReference type="CDD" id="cd06587">
    <property type="entry name" value="VOC"/>
    <property type="match status" value="1"/>
</dbReference>
<gene>
    <name evidence="2" type="ORF">ACFSKO_10035</name>
</gene>
<dbReference type="InterPro" id="IPR037523">
    <property type="entry name" value="VOC_core"/>
</dbReference>
<sequence length="266" mass="30060">MKSRSIPKIPPPRITAQHFRVPSFTGLSGFYCDLLGMEELNADKNSRAFGFSPEQCAVVFHLENVEPYQPQNNDFYWKIGITLRDLDAAVGYLKDRGVALPAPYQFKNIGYMSKLTDPNGFSIELLQQGFEGRAKSLPEGHFIGAQATLAHITLRVTDLVAAQTYFGEELGMRLMSIQPVTEYGFCLYFYGWSDETLPDPDLTSVDNREWLWARPYTFIELQHIETPSVTTRRTPLSQSGFNGFSYRKNTGGNPIFLHVSDLSHLS</sequence>
<protein>
    <submittedName>
        <fullName evidence="2">VOC family protein</fullName>
    </submittedName>
</protein>
<name>A0ABW5BM31_9PROT</name>
<dbReference type="EMBL" id="JBHUII010000004">
    <property type="protein sequence ID" value="MFD2205953.1"/>
    <property type="molecule type" value="Genomic_DNA"/>
</dbReference>
<organism evidence="2 3">
    <name type="scientific">Kiloniella antarctica</name>
    <dbReference type="NCBI Taxonomy" id="1550907"/>
    <lineage>
        <taxon>Bacteria</taxon>
        <taxon>Pseudomonadati</taxon>
        <taxon>Pseudomonadota</taxon>
        <taxon>Alphaproteobacteria</taxon>
        <taxon>Rhodospirillales</taxon>
        <taxon>Kiloniellaceae</taxon>
        <taxon>Kiloniella</taxon>
    </lineage>
</organism>
<dbReference type="InterPro" id="IPR029068">
    <property type="entry name" value="Glyas_Bleomycin-R_OHBP_Dase"/>
</dbReference>
<evidence type="ECO:0000313" key="3">
    <source>
        <dbReference type="Proteomes" id="UP001597294"/>
    </source>
</evidence>
<dbReference type="Gene3D" id="3.10.180.10">
    <property type="entry name" value="2,3-Dihydroxybiphenyl 1,2-Dioxygenase, domain 1"/>
    <property type="match status" value="2"/>
</dbReference>
<dbReference type="PROSITE" id="PS51819">
    <property type="entry name" value="VOC"/>
    <property type="match status" value="1"/>
</dbReference>
<evidence type="ECO:0000313" key="2">
    <source>
        <dbReference type="EMBL" id="MFD2205953.1"/>
    </source>
</evidence>
<dbReference type="InterPro" id="IPR004360">
    <property type="entry name" value="Glyas_Fos-R_dOase_dom"/>
</dbReference>
<dbReference type="RefSeq" id="WP_380251064.1">
    <property type="nucleotide sequence ID" value="NZ_JBHUII010000004.1"/>
</dbReference>
<dbReference type="SUPFAM" id="SSF54593">
    <property type="entry name" value="Glyoxalase/Bleomycin resistance protein/Dihydroxybiphenyl dioxygenase"/>
    <property type="match status" value="2"/>
</dbReference>
<dbReference type="Proteomes" id="UP001597294">
    <property type="component" value="Unassembled WGS sequence"/>
</dbReference>